<dbReference type="AlphaFoldDB" id="A0A6A6U5K2"/>
<evidence type="ECO:0000256" key="4">
    <source>
        <dbReference type="ARBA" id="ARBA00022989"/>
    </source>
</evidence>
<evidence type="ECO:0000313" key="9">
    <source>
        <dbReference type="Proteomes" id="UP000799302"/>
    </source>
</evidence>
<accession>A0A6A6U5K2</accession>
<feature type="transmembrane region" description="Helical" evidence="7">
    <location>
        <begin position="49"/>
        <end position="68"/>
    </location>
</feature>
<protein>
    <submittedName>
        <fullName evidence="8">Uncharacterized protein</fullName>
    </submittedName>
</protein>
<comment type="subcellular location">
    <subcellularLocation>
        <location evidence="1">Membrane</location>
        <topology evidence="1">Multi-pass membrane protein</topology>
    </subcellularLocation>
</comment>
<evidence type="ECO:0000313" key="8">
    <source>
        <dbReference type="EMBL" id="KAF2666563.1"/>
    </source>
</evidence>
<feature type="transmembrane region" description="Helical" evidence="7">
    <location>
        <begin position="324"/>
        <end position="342"/>
    </location>
</feature>
<dbReference type="OrthoDB" id="1368at2759"/>
<evidence type="ECO:0000256" key="7">
    <source>
        <dbReference type="SAM" id="Phobius"/>
    </source>
</evidence>
<evidence type="ECO:0000256" key="2">
    <source>
        <dbReference type="ARBA" id="ARBA00022448"/>
    </source>
</evidence>
<dbReference type="PANTHER" id="PTHR33281:SF16">
    <property type="match status" value="1"/>
</dbReference>
<dbReference type="PANTHER" id="PTHR33281">
    <property type="entry name" value="UPF0187 PROTEIN YNEE"/>
    <property type="match status" value="1"/>
</dbReference>
<evidence type="ECO:0000256" key="1">
    <source>
        <dbReference type="ARBA" id="ARBA00004141"/>
    </source>
</evidence>
<evidence type="ECO:0000256" key="6">
    <source>
        <dbReference type="ARBA" id="ARBA00023136"/>
    </source>
</evidence>
<keyword evidence="9" id="KW-1185">Reference proteome</keyword>
<sequence length="388" mass="43121">MPPRPRFAPDSFPPPRQYTFPGYHTNTRHKPRRWPLVLRVTKGSVHSSILLPVIFHSLFTSLVVYADLYWRNVGLAGSVVPSLSIVVGLMLVFRNGTSYDRFWAGRNHLAAIVAGVRNLSRTFLVSSRGLKSNEASEDELRDTETMVRLLVAMLYSVKHHLRAEFAPAMVTPTTPGAPYSNVHSRAHSPNGAEAGDYMSASTPLLRARPGSKSLGSSTLVATPNPIYMNLLRHTMIPSLEARGVALPVQLALSVEAYIRRGLQRDWWIAPQAAMLESTLNQLLQDFAKMDTIRSTPIPIAHLIHTRQVLSLYLMALPFALVDEMAWWAVAVIALVAFTLYGIEGIGRQLEDPFGYDKNDIKMDAIILDAQLEVEALLEEWRDGGGAFN</sequence>
<proteinExistence type="predicted"/>
<name>A0A6A6U5K2_9PEZI</name>
<keyword evidence="5" id="KW-0406">Ion transport</keyword>
<dbReference type="GO" id="GO:0016020">
    <property type="term" value="C:membrane"/>
    <property type="evidence" value="ECO:0007669"/>
    <property type="project" value="UniProtKB-SubCell"/>
</dbReference>
<dbReference type="InterPro" id="IPR044669">
    <property type="entry name" value="YneE/VCCN1/2-like"/>
</dbReference>
<evidence type="ECO:0000256" key="3">
    <source>
        <dbReference type="ARBA" id="ARBA00022692"/>
    </source>
</evidence>
<keyword evidence="2" id="KW-0813">Transport</keyword>
<dbReference type="EMBL" id="MU004238">
    <property type="protein sequence ID" value="KAF2666563.1"/>
    <property type="molecule type" value="Genomic_DNA"/>
</dbReference>
<dbReference type="GO" id="GO:0005254">
    <property type="term" value="F:chloride channel activity"/>
    <property type="evidence" value="ECO:0007669"/>
    <property type="project" value="InterPro"/>
</dbReference>
<gene>
    <name evidence="8" type="ORF">BT63DRAFT_441675</name>
</gene>
<feature type="transmembrane region" description="Helical" evidence="7">
    <location>
        <begin position="74"/>
        <end position="93"/>
    </location>
</feature>
<keyword evidence="6 7" id="KW-0472">Membrane</keyword>
<evidence type="ECO:0000256" key="5">
    <source>
        <dbReference type="ARBA" id="ARBA00023065"/>
    </source>
</evidence>
<keyword evidence="4 7" id="KW-1133">Transmembrane helix</keyword>
<dbReference type="Pfam" id="PF25539">
    <property type="entry name" value="Bestrophin_2"/>
    <property type="match status" value="1"/>
</dbReference>
<dbReference type="Proteomes" id="UP000799302">
    <property type="component" value="Unassembled WGS sequence"/>
</dbReference>
<organism evidence="8 9">
    <name type="scientific">Microthyrium microscopicum</name>
    <dbReference type="NCBI Taxonomy" id="703497"/>
    <lineage>
        <taxon>Eukaryota</taxon>
        <taxon>Fungi</taxon>
        <taxon>Dikarya</taxon>
        <taxon>Ascomycota</taxon>
        <taxon>Pezizomycotina</taxon>
        <taxon>Dothideomycetes</taxon>
        <taxon>Dothideomycetes incertae sedis</taxon>
        <taxon>Microthyriales</taxon>
        <taxon>Microthyriaceae</taxon>
        <taxon>Microthyrium</taxon>
    </lineage>
</organism>
<keyword evidence="3 7" id="KW-0812">Transmembrane</keyword>
<reference evidence="8" key="1">
    <citation type="journal article" date="2020" name="Stud. Mycol.">
        <title>101 Dothideomycetes genomes: a test case for predicting lifestyles and emergence of pathogens.</title>
        <authorList>
            <person name="Haridas S."/>
            <person name="Albert R."/>
            <person name="Binder M."/>
            <person name="Bloem J."/>
            <person name="Labutti K."/>
            <person name="Salamov A."/>
            <person name="Andreopoulos B."/>
            <person name="Baker S."/>
            <person name="Barry K."/>
            <person name="Bills G."/>
            <person name="Bluhm B."/>
            <person name="Cannon C."/>
            <person name="Castanera R."/>
            <person name="Culley D."/>
            <person name="Daum C."/>
            <person name="Ezra D."/>
            <person name="Gonzalez J."/>
            <person name="Henrissat B."/>
            <person name="Kuo A."/>
            <person name="Liang C."/>
            <person name="Lipzen A."/>
            <person name="Lutzoni F."/>
            <person name="Magnuson J."/>
            <person name="Mondo S."/>
            <person name="Nolan M."/>
            <person name="Ohm R."/>
            <person name="Pangilinan J."/>
            <person name="Park H.-J."/>
            <person name="Ramirez L."/>
            <person name="Alfaro M."/>
            <person name="Sun H."/>
            <person name="Tritt A."/>
            <person name="Yoshinaga Y."/>
            <person name="Zwiers L.-H."/>
            <person name="Turgeon B."/>
            <person name="Goodwin S."/>
            <person name="Spatafora J."/>
            <person name="Crous P."/>
            <person name="Grigoriev I."/>
        </authorList>
    </citation>
    <scope>NUCLEOTIDE SEQUENCE</scope>
    <source>
        <strain evidence="8">CBS 115976</strain>
    </source>
</reference>